<reference evidence="11" key="1">
    <citation type="submission" date="2020-05" db="EMBL/GenBank/DDBJ databases">
        <authorList>
            <person name="Chiriac C."/>
            <person name="Salcher M."/>
            <person name="Ghai R."/>
            <person name="Kavagutti S V."/>
        </authorList>
    </citation>
    <scope>NUCLEOTIDE SEQUENCE</scope>
</reference>
<evidence type="ECO:0000256" key="6">
    <source>
        <dbReference type="ARBA" id="ARBA00022723"/>
    </source>
</evidence>
<evidence type="ECO:0000256" key="4">
    <source>
        <dbReference type="ARBA" id="ARBA00022630"/>
    </source>
</evidence>
<gene>
    <name evidence="11" type="ORF">UFOPK3376_02035</name>
</gene>
<accession>A0A6J7ERX5</accession>
<comment type="catalytic activity">
    <reaction evidence="10">
        <text>L-threonyl-[protein] + FAD = FMN-L-threonyl-[protein] + AMP + H(+)</text>
        <dbReference type="Rhea" id="RHEA:36847"/>
        <dbReference type="Rhea" id="RHEA-COMP:11060"/>
        <dbReference type="Rhea" id="RHEA-COMP:11061"/>
        <dbReference type="ChEBI" id="CHEBI:15378"/>
        <dbReference type="ChEBI" id="CHEBI:30013"/>
        <dbReference type="ChEBI" id="CHEBI:57692"/>
        <dbReference type="ChEBI" id="CHEBI:74257"/>
        <dbReference type="ChEBI" id="CHEBI:456215"/>
        <dbReference type="EC" id="2.7.1.180"/>
    </reaction>
</comment>
<evidence type="ECO:0000256" key="1">
    <source>
        <dbReference type="ARBA" id="ARBA00001946"/>
    </source>
</evidence>
<dbReference type="Gene3D" id="3.10.520.10">
    <property type="entry name" value="ApbE-like domains"/>
    <property type="match status" value="2"/>
</dbReference>
<evidence type="ECO:0000256" key="7">
    <source>
        <dbReference type="ARBA" id="ARBA00022827"/>
    </source>
</evidence>
<evidence type="ECO:0000256" key="3">
    <source>
        <dbReference type="ARBA" id="ARBA00016337"/>
    </source>
</evidence>
<protein>
    <recommendedName>
        <fullName evidence="3">FAD:protein FMN transferase</fullName>
        <ecNumber evidence="2">2.7.1.180</ecNumber>
    </recommendedName>
    <alternativeName>
        <fullName evidence="9">Flavin transferase</fullName>
    </alternativeName>
</protein>
<keyword evidence="7" id="KW-0274">FAD</keyword>
<evidence type="ECO:0000256" key="8">
    <source>
        <dbReference type="ARBA" id="ARBA00022842"/>
    </source>
</evidence>
<name>A0A6J7ERX5_9ZZZZ</name>
<evidence type="ECO:0000256" key="5">
    <source>
        <dbReference type="ARBA" id="ARBA00022679"/>
    </source>
</evidence>
<keyword evidence="8" id="KW-0460">Magnesium</keyword>
<dbReference type="AlphaFoldDB" id="A0A6J7ERX5"/>
<dbReference type="EMBL" id="CAFBLP010000055">
    <property type="protein sequence ID" value="CAB4885031.1"/>
    <property type="molecule type" value="Genomic_DNA"/>
</dbReference>
<evidence type="ECO:0000256" key="2">
    <source>
        <dbReference type="ARBA" id="ARBA00011955"/>
    </source>
</evidence>
<dbReference type="EC" id="2.7.1.180" evidence="2"/>
<dbReference type="GO" id="GO:0016740">
    <property type="term" value="F:transferase activity"/>
    <property type="evidence" value="ECO:0007669"/>
    <property type="project" value="UniProtKB-KW"/>
</dbReference>
<proteinExistence type="predicted"/>
<organism evidence="11">
    <name type="scientific">freshwater metagenome</name>
    <dbReference type="NCBI Taxonomy" id="449393"/>
    <lineage>
        <taxon>unclassified sequences</taxon>
        <taxon>metagenomes</taxon>
        <taxon>ecological metagenomes</taxon>
    </lineage>
</organism>
<dbReference type="Pfam" id="PF02424">
    <property type="entry name" value="ApbE"/>
    <property type="match status" value="2"/>
</dbReference>
<keyword evidence="6" id="KW-0479">Metal-binding</keyword>
<keyword evidence="5" id="KW-0808">Transferase</keyword>
<evidence type="ECO:0000313" key="11">
    <source>
        <dbReference type="EMBL" id="CAB4885031.1"/>
    </source>
</evidence>
<dbReference type="PANTHER" id="PTHR30040:SF2">
    <property type="entry name" value="FAD:PROTEIN FMN TRANSFERASE"/>
    <property type="match status" value="1"/>
</dbReference>
<dbReference type="InterPro" id="IPR003374">
    <property type="entry name" value="ApbE-like_sf"/>
</dbReference>
<dbReference type="GO" id="GO:0046872">
    <property type="term" value="F:metal ion binding"/>
    <property type="evidence" value="ECO:0007669"/>
    <property type="project" value="UniProtKB-KW"/>
</dbReference>
<dbReference type="PANTHER" id="PTHR30040">
    <property type="entry name" value="THIAMINE BIOSYNTHESIS LIPOPROTEIN APBE"/>
    <property type="match status" value="1"/>
</dbReference>
<sequence>MGTVASIHVYDRVEPVAIDAAIDDALGELERLEQMFSTFRRTSEISRINHGELNLLDACAEVIEVLDACTWLEHASNGAFSVRRDDGTIDPAGFVKGWAAERGAARLAARGLCNFMFSVGGDLMVLGQPAANERWHVAIADPLHPGAVAQSVEIVDGAVATSGTAERGHHIRMARGAGDGAESSALASFTVLGPSLTWADAFATAAFVMGHDGLGWLEQFQGYQGIAIDLEGAVSTTGGFADAAV</sequence>
<comment type="cofactor">
    <cofactor evidence="1">
        <name>Mg(2+)</name>
        <dbReference type="ChEBI" id="CHEBI:18420"/>
    </cofactor>
</comment>
<keyword evidence="4" id="KW-0285">Flavoprotein</keyword>
<dbReference type="SUPFAM" id="SSF143631">
    <property type="entry name" value="ApbE-like"/>
    <property type="match status" value="1"/>
</dbReference>
<dbReference type="InterPro" id="IPR024932">
    <property type="entry name" value="ApbE"/>
</dbReference>
<evidence type="ECO:0000256" key="10">
    <source>
        <dbReference type="ARBA" id="ARBA00048540"/>
    </source>
</evidence>
<evidence type="ECO:0000256" key="9">
    <source>
        <dbReference type="ARBA" id="ARBA00031306"/>
    </source>
</evidence>